<evidence type="ECO:0000313" key="2">
    <source>
        <dbReference type="EMBL" id="KAH7131182.1"/>
    </source>
</evidence>
<gene>
    <name evidence="2" type="ORF">EDB81DRAFT_808077</name>
</gene>
<accession>A0A9P9E5K7</accession>
<dbReference type="AlphaFoldDB" id="A0A9P9E5K7"/>
<feature type="compositionally biased region" description="Basic and acidic residues" evidence="1">
    <location>
        <begin position="171"/>
        <end position="183"/>
    </location>
</feature>
<evidence type="ECO:0000313" key="3">
    <source>
        <dbReference type="Proteomes" id="UP000738349"/>
    </source>
</evidence>
<evidence type="ECO:0000256" key="1">
    <source>
        <dbReference type="SAM" id="MobiDB-lite"/>
    </source>
</evidence>
<feature type="region of interest" description="Disordered" evidence="1">
    <location>
        <begin position="162"/>
        <end position="183"/>
    </location>
</feature>
<feature type="region of interest" description="Disordered" evidence="1">
    <location>
        <begin position="128"/>
        <end position="150"/>
    </location>
</feature>
<protein>
    <submittedName>
        <fullName evidence="2">Uncharacterized protein</fullName>
    </submittedName>
</protein>
<dbReference type="Proteomes" id="UP000738349">
    <property type="component" value="Unassembled WGS sequence"/>
</dbReference>
<dbReference type="EMBL" id="JAGMUV010000017">
    <property type="protein sequence ID" value="KAH7131182.1"/>
    <property type="molecule type" value="Genomic_DNA"/>
</dbReference>
<sequence length="183" mass="20606">MAPIICRVVDSTQLGIYGVHATLEFKDRDDNTVKAESKSDHGGNVCWFPFPSPGQGSALRHSTWVSLTFLPDTKTFPVPWASIRTDIYLSAGVSHGFTLHLQSHSASYRVEHIQYPLNAQIKVEMDWESSSPEESMTHANRSPSPFQLLSPIIEPKLRSFRSTRVTKRKRAVEAAERASNKRR</sequence>
<feature type="compositionally biased region" description="Polar residues" evidence="1">
    <location>
        <begin position="128"/>
        <end position="147"/>
    </location>
</feature>
<dbReference type="OrthoDB" id="4761017at2759"/>
<name>A0A9P9E5K7_9HYPO</name>
<reference evidence="2" key="1">
    <citation type="journal article" date="2021" name="Nat. Commun.">
        <title>Genetic determinants of endophytism in the Arabidopsis root mycobiome.</title>
        <authorList>
            <person name="Mesny F."/>
            <person name="Miyauchi S."/>
            <person name="Thiergart T."/>
            <person name="Pickel B."/>
            <person name="Atanasova L."/>
            <person name="Karlsson M."/>
            <person name="Huettel B."/>
            <person name="Barry K.W."/>
            <person name="Haridas S."/>
            <person name="Chen C."/>
            <person name="Bauer D."/>
            <person name="Andreopoulos W."/>
            <person name="Pangilinan J."/>
            <person name="LaButti K."/>
            <person name="Riley R."/>
            <person name="Lipzen A."/>
            <person name="Clum A."/>
            <person name="Drula E."/>
            <person name="Henrissat B."/>
            <person name="Kohler A."/>
            <person name="Grigoriev I.V."/>
            <person name="Martin F.M."/>
            <person name="Hacquard S."/>
        </authorList>
    </citation>
    <scope>NUCLEOTIDE SEQUENCE</scope>
    <source>
        <strain evidence="2">MPI-CAGE-AT-0147</strain>
    </source>
</reference>
<comment type="caution">
    <text evidence="2">The sequence shown here is derived from an EMBL/GenBank/DDBJ whole genome shotgun (WGS) entry which is preliminary data.</text>
</comment>
<organism evidence="2 3">
    <name type="scientific">Dactylonectria macrodidyma</name>
    <dbReference type="NCBI Taxonomy" id="307937"/>
    <lineage>
        <taxon>Eukaryota</taxon>
        <taxon>Fungi</taxon>
        <taxon>Dikarya</taxon>
        <taxon>Ascomycota</taxon>
        <taxon>Pezizomycotina</taxon>
        <taxon>Sordariomycetes</taxon>
        <taxon>Hypocreomycetidae</taxon>
        <taxon>Hypocreales</taxon>
        <taxon>Nectriaceae</taxon>
        <taxon>Dactylonectria</taxon>
    </lineage>
</organism>
<proteinExistence type="predicted"/>
<keyword evidence="3" id="KW-1185">Reference proteome</keyword>